<evidence type="ECO:0000313" key="7">
    <source>
        <dbReference type="EMBL" id="VDK32977.1"/>
    </source>
</evidence>
<dbReference type="GO" id="GO:0005829">
    <property type="term" value="C:cytosol"/>
    <property type="evidence" value="ECO:0007669"/>
    <property type="project" value="TreeGrafter"/>
</dbReference>
<organism evidence="9">
    <name type="scientific">Taenia asiatica</name>
    <name type="common">Asian tapeworm</name>
    <dbReference type="NCBI Taxonomy" id="60517"/>
    <lineage>
        <taxon>Eukaryota</taxon>
        <taxon>Metazoa</taxon>
        <taxon>Spiralia</taxon>
        <taxon>Lophotrochozoa</taxon>
        <taxon>Platyhelminthes</taxon>
        <taxon>Cestoda</taxon>
        <taxon>Eucestoda</taxon>
        <taxon>Cyclophyllidea</taxon>
        <taxon>Taeniidae</taxon>
        <taxon>Taenia</taxon>
    </lineage>
</organism>
<dbReference type="WBParaSite" id="TASK_0000415801-mRNA-1">
    <property type="protein sequence ID" value="TASK_0000415801-mRNA-1"/>
    <property type="gene ID" value="TASK_0000415801"/>
</dbReference>
<sequence length="567" mass="60277">MAVTGTQILIKNGLIVNHDGTLQADILIEGEEIKKVAQNIQPDKNTEVIDARGFYVLPGGVDPDCRLPNPSDGVPVAEDFRTGSGASLLGGTTTIINEIAVRPGLSITDAYARHRSILDAECHCDFALVLSVPHFSPETADEMKSLATDKKIVSFLFRLQSGESAVAPFAFGLDEEALMMAMDLCSILGIPPSVPVCGNPAVLDKIAQSVFSSGFTGPEGCLLASPERFEADTVSRVGLLAAATNCPVIFTRIHSSAALKALVEQRVLGNLVFGETSIAAIGCVFAGNTVTHPNWAKAASCVSDPPIRAEETVARSLLSHVATGELMAVGSAHRAIASNIRAGLGLNDFRQIPIGQATAGGRLSALWKIGIEKEALLDPCGFVSAVSTNPARLYNLYPRKGCIAEGSDADIVIWNPESKDAPKSLIPDGVEDPFEGLNCFTCRPEVVLLRGRVVVRQGELVEASKPTGRFVHSKGSSGMAFSRTTALKAVGETLLCPVTREPYSGPVVNLDSTRDQTSPPRESHFYRKSDYDNVPKDALPPGQRVIHTSVKTAQPPGGASKSFWWNN</sequence>
<comment type="catalytic activity">
    <reaction evidence="3">
        <text>5,6-dihydrouracil + H2O = 3-(carbamoylamino)propanoate + H(+)</text>
        <dbReference type="Rhea" id="RHEA:16121"/>
        <dbReference type="ChEBI" id="CHEBI:11892"/>
        <dbReference type="ChEBI" id="CHEBI:15377"/>
        <dbReference type="ChEBI" id="CHEBI:15378"/>
        <dbReference type="ChEBI" id="CHEBI:15901"/>
        <dbReference type="EC" id="3.5.2.2"/>
    </reaction>
</comment>
<evidence type="ECO:0000259" key="6">
    <source>
        <dbReference type="Pfam" id="PF01979"/>
    </source>
</evidence>
<evidence type="ECO:0000313" key="8">
    <source>
        <dbReference type="Proteomes" id="UP000282613"/>
    </source>
</evidence>
<evidence type="ECO:0000256" key="4">
    <source>
        <dbReference type="ARBA" id="ARBA00039113"/>
    </source>
</evidence>
<dbReference type="GO" id="GO:0006208">
    <property type="term" value="P:pyrimidine nucleobase catabolic process"/>
    <property type="evidence" value="ECO:0007669"/>
    <property type="project" value="TreeGrafter"/>
</dbReference>
<evidence type="ECO:0000256" key="3">
    <source>
        <dbReference type="ARBA" id="ARBA00036696"/>
    </source>
</evidence>
<evidence type="ECO:0000256" key="2">
    <source>
        <dbReference type="ARBA" id="ARBA00008829"/>
    </source>
</evidence>
<dbReference type="OrthoDB" id="10258955at2759"/>
<evidence type="ECO:0000313" key="9">
    <source>
        <dbReference type="WBParaSite" id="TASK_0000415801-mRNA-1"/>
    </source>
</evidence>
<dbReference type="Proteomes" id="UP000282613">
    <property type="component" value="Unassembled WGS sequence"/>
</dbReference>
<name>A0A0R3W2S4_TAEAS</name>
<dbReference type="Gene3D" id="3.20.20.140">
    <property type="entry name" value="Metal-dependent hydrolases"/>
    <property type="match status" value="1"/>
</dbReference>
<dbReference type="STRING" id="60517.A0A0R3W2S4"/>
<dbReference type="FunFam" id="3.20.20.140:FF:000174">
    <property type="entry name" value="Dihydropyrimidinase-related protein 2"/>
    <property type="match status" value="1"/>
</dbReference>
<feature type="region of interest" description="Disordered" evidence="5">
    <location>
        <begin position="506"/>
        <end position="534"/>
    </location>
</feature>
<dbReference type="Gene3D" id="2.30.40.10">
    <property type="entry name" value="Urease, subunit C, domain 1"/>
    <property type="match status" value="1"/>
</dbReference>
<reference evidence="7 8" key="2">
    <citation type="submission" date="2018-11" db="EMBL/GenBank/DDBJ databases">
        <authorList>
            <consortium name="Pathogen Informatics"/>
        </authorList>
    </citation>
    <scope>NUCLEOTIDE SEQUENCE [LARGE SCALE GENOMIC DNA]</scope>
</reference>
<dbReference type="GO" id="GO:0004157">
    <property type="term" value="F:dihydropyrimidinase activity"/>
    <property type="evidence" value="ECO:0007669"/>
    <property type="project" value="UniProtKB-EC"/>
</dbReference>
<gene>
    <name evidence="7" type="ORF">TASK_LOCUS4159</name>
</gene>
<accession>A0A0R3W2S4</accession>
<dbReference type="Pfam" id="PF01979">
    <property type="entry name" value="Amidohydro_1"/>
    <property type="match status" value="1"/>
</dbReference>
<dbReference type="InterPro" id="IPR011059">
    <property type="entry name" value="Metal-dep_hydrolase_composite"/>
</dbReference>
<dbReference type="InterPro" id="IPR050378">
    <property type="entry name" value="Metallo-dep_Hydrolases_sf"/>
</dbReference>
<dbReference type="InterPro" id="IPR032466">
    <property type="entry name" value="Metal_Hydrolase"/>
</dbReference>
<dbReference type="EMBL" id="UYRS01018332">
    <property type="protein sequence ID" value="VDK32977.1"/>
    <property type="molecule type" value="Genomic_DNA"/>
</dbReference>
<dbReference type="PANTHER" id="PTHR11647">
    <property type="entry name" value="HYDRANTOINASE/DIHYDROPYRIMIDINASE FAMILY MEMBER"/>
    <property type="match status" value="1"/>
</dbReference>
<dbReference type="InterPro" id="IPR006680">
    <property type="entry name" value="Amidohydro-rel"/>
</dbReference>
<dbReference type="AlphaFoldDB" id="A0A0R3W2S4"/>
<evidence type="ECO:0000256" key="1">
    <source>
        <dbReference type="ARBA" id="ARBA00001947"/>
    </source>
</evidence>
<reference evidence="9" key="1">
    <citation type="submission" date="2017-02" db="UniProtKB">
        <authorList>
            <consortium name="WormBaseParasite"/>
        </authorList>
    </citation>
    <scope>IDENTIFICATION</scope>
</reference>
<comment type="similarity">
    <text evidence="2">Belongs to the metallo-dependent hydrolases superfamily. Hydantoinase/dihydropyrimidinase family.</text>
</comment>
<keyword evidence="8" id="KW-1185">Reference proteome</keyword>
<feature type="domain" description="Amidohydrolase-related" evidence="6">
    <location>
        <begin position="369"/>
        <end position="435"/>
    </location>
</feature>
<evidence type="ECO:0000256" key="5">
    <source>
        <dbReference type="SAM" id="MobiDB-lite"/>
    </source>
</evidence>
<dbReference type="EC" id="3.5.2.2" evidence="4"/>
<comment type="cofactor">
    <cofactor evidence="1">
        <name>Zn(2+)</name>
        <dbReference type="ChEBI" id="CHEBI:29105"/>
    </cofactor>
</comment>
<feature type="compositionally biased region" description="Basic and acidic residues" evidence="5">
    <location>
        <begin position="521"/>
        <end position="534"/>
    </location>
</feature>
<protein>
    <recommendedName>
        <fullName evidence="4">dihydropyrimidinase</fullName>
        <ecNumber evidence="4">3.5.2.2</ecNumber>
    </recommendedName>
</protein>
<dbReference type="SUPFAM" id="SSF51338">
    <property type="entry name" value="Composite domain of metallo-dependent hydrolases"/>
    <property type="match status" value="1"/>
</dbReference>
<proteinExistence type="inferred from homology"/>
<dbReference type="SUPFAM" id="SSF51556">
    <property type="entry name" value="Metallo-dependent hydrolases"/>
    <property type="match status" value="1"/>
</dbReference>
<dbReference type="PANTHER" id="PTHR11647:SF1">
    <property type="entry name" value="COLLAPSIN RESPONSE MEDIATOR PROTEIN"/>
    <property type="match status" value="1"/>
</dbReference>